<organism evidence="3 4">
    <name type="scientific">Rhizobium herbae</name>
    <dbReference type="NCBI Taxonomy" id="508661"/>
    <lineage>
        <taxon>Bacteria</taxon>
        <taxon>Pseudomonadati</taxon>
        <taxon>Pseudomonadota</taxon>
        <taxon>Alphaproteobacteria</taxon>
        <taxon>Hyphomicrobiales</taxon>
        <taxon>Rhizobiaceae</taxon>
        <taxon>Rhizobium/Agrobacterium group</taxon>
        <taxon>Rhizobium</taxon>
    </lineage>
</organism>
<evidence type="ECO:0000313" key="4">
    <source>
        <dbReference type="Proteomes" id="UP000757604"/>
    </source>
</evidence>
<dbReference type="SUPFAM" id="SSF55961">
    <property type="entry name" value="Bet v1-like"/>
    <property type="match status" value="1"/>
</dbReference>
<keyword evidence="4" id="KW-1185">Reference proteome</keyword>
<comment type="caution">
    <text evidence="3">The sequence shown here is derived from an EMBL/GenBank/DDBJ whole genome shotgun (WGS) entry which is preliminary data.</text>
</comment>
<dbReference type="InterPro" id="IPR023393">
    <property type="entry name" value="START-like_dom_sf"/>
</dbReference>
<dbReference type="Proteomes" id="UP000757604">
    <property type="component" value="Unassembled WGS sequence"/>
</dbReference>
<sequence length="187" mass="20946">MSLVESIPVAEFGVINPKDTVRIERLLPGPIERIWAYLTEEQKRRQWMAAGPIELRAGGTVCHLFDNSRLTAKDDRPPAKYAAHAGPIESHGTVITCDPPRLLVYTWAEEMGEPSEVRFDLAEQGSKVLLTVSHSRILSRDAMLSFAAGWHTHLDILADRLNDREPSPFWPKHTALEAEYGKRVPAA</sequence>
<reference evidence="3 4" key="1">
    <citation type="journal article" date="2021" name="MBio">
        <title>Poor Competitiveness of Bradyrhizobium in Pigeon Pea Root Colonization in Indian Soils.</title>
        <authorList>
            <person name="Chalasani D."/>
            <person name="Basu A."/>
            <person name="Pullabhotla S.V.S.R.N."/>
            <person name="Jorrin B."/>
            <person name="Neal A.L."/>
            <person name="Poole P.S."/>
            <person name="Podile A.R."/>
            <person name="Tkacz A."/>
        </authorList>
    </citation>
    <scope>NUCLEOTIDE SEQUENCE [LARGE SCALE GENOMIC DNA]</scope>
    <source>
        <strain evidence="3 4">HU44</strain>
    </source>
</reference>
<dbReference type="RefSeq" id="WP_220370729.1">
    <property type="nucleotide sequence ID" value="NZ_JAEUAO010000001.1"/>
</dbReference>
<comment type="similarity">
    <text evidence="1">Belongs to the AHA1 family.</text>
</comment>
<dbReference type="CDD" id="cd08899">
    <property type="entry name" value="SRPBCC_CalC_Aha1-like_6"/>
    <property type="match status" value="1"/>
</dbReference>
<dbReference type="Gene3D" id="3.30.530.20">
    <property type="match status" value="1"/>
</dbReference>
<evidence type="ECO:0000256" key="1">
    <source>
        <dbReference type="ARBA" id="ARBA00006817"/>
    </source>
</evidence>
<proteinExistence type="inferred from homology"/>
<protein>
    <submittedName>
        <fullName evidence="3">SRPBCC family protein</fullName>
    </submittedName>
</protein>
<evidence type="ECO:0000313" key="3">
    <source>
        <dbReference type="EMBL" id="MBW9062698.1"/>
    </source>
</evidence>
<dbReference type="InterPro" id="IPR013538">
    <property type="entry name" value="ASHA1/2-like_C"/>
</dbReference>
<gene>
    <name evidence="3" type="ORF">JNB71_05155</name>
</gene>
<dbReference type="Pfam" id="PF08327">
    <property type="entry name" value="AHSA1"/>
    <property type="match status" value="1"/>
</dbReference>
<accession>A0ABS7H8V1</accession>
<feature type="domain" description="Activator of Hsp90 ATPase homologue 1/2-like C-terminal" evidence="2">
    <location>
        <begin position="30"/>
        <end position="161"/>
    </location>
</feature>
<evidence type="ECO:0000259" key="2">
    <source>
        <dbReference type="Pfam" id="PF08327"/>
    </source>
</evidence>
<dbReference type="EMBL" id="JAEUAO010000001">
    <property type="protein sequence ID" value="MBW9062698.1"/>
    <property type="molecule type" value="Genomic_DNA"/>
</dbReference>
<name>A0ABS7H8V1_9HYPH</name>